<sequence length="107" mass="11761">MELEDDNLGTMIAIYYLPEMENPSPVELFSEIAELESVQVITLVNIGDEGPGEGKDVHPYLAGNKGSSIVICNNPGAFMTDVDLDASLAHDFYEYPDIMSAYLLDEE</sequence>
<evidence type="ECO:0000313" key="1">
    <source>
        <dbReference type="EMBL" id="PPS02637.1"/>
    </source>
</evidence>
<name>A0A2P5XH12_GOSBA</name>
<protein>
    <submittedName>
        <fullName evidence="1">Uncharacterized protein</fullName>
    </submittedName>
</protein>
<dbReference type="EMBL" id="KZ664887">
    <property type="protein sequence ID" value="PPS02637.1"/>
    <property type="molecule type" value="Genomic_DNA"/>
</dbReference>
<organism evidence="1 2">
    <name type="scientific">Gossypium barbadense</name>
    <name type="common">Sea Island cotton</name>
    <name type="synonym">Hibiscus barbadensis</name>
    <dbReference type="NCBI Taxonomy" id="3634"/>
    <lineage>
        <taxon>Eukaryota</taxon>
        <taxon>Viridiplantae</taxon>
        <taxon>Streptophyta</taxon>
        <taxon>Embryophyta</taxon>
        <taxon>Tracheophyta</taxon>
        <taxon>Spermatophyta</taxon>
        <taxon>Magnoliopsida</taxon>
        <taxon>eudicotyledons</taxon>
        <taxon>Gunneridae</taxon>
        <taxon>Pentapetalae</taxon>
        <taxon>rosids</taxon>
        <taxon>malvids</taxon>
        <taxon>Malvales</taxon>
        <taxon>Malvaceae</taxon>
        <taxon>Malvoideae</taxon>
        <taxon>Gossypium</taxon>
    </lineage>
</organism>
<accession>A0A2P5XH12</accession>
<evidence type="ECO:0000313" key="2">
    <source>
        <dbReference type="Proteomes" id="UP000239757"/>
    </source>
</evidence>
<reference evidence="1 2" key="1">
    <citation type="submission" date="2015-01" db="EMBL/GenBank/DDBJ databases">
        <title>Genome of allotetraploid Gossypium barbadense reveals genomic plasticity and fiber elongation in cotton evolution.</title>
        <authorList>
            <person name="Chen X."/>
            <person name="Liu X."/>
            <person name="Zhao B."/>
            <person name="Zheng H."/>
            <person name="Hu Y."/>
            <person name="Lu G."/>
            <person name="Yang C."/>
            <person name="Chen J."/>
            <person name="Shan C."/>
            <person name="Zhang L."/>
            <person name="Zhou Y."/>
            <person name="Wang L."/>
            <person name="Guo W."/>
            <person name="Bai Y."/>
            <person name="Ruan J."/>
            <person name="Shangguan X."/>
            <person name="Mao Y."/>
            <person name="Jiang J."/>
            <person name="Zhu Y."/>
            <person name="Lei J."/>
            <person name="Kang H."/>
            <person name="Chen S."/>
            <person name="He X."/>
            <person name="Wang R."/>
            <person name="Wang Y."/>
            <person name="Chen J."/>
            <person name="Wang L."/>
            <person name="Yu S."/>
            <person name="Wang B."/>
            <person name="Wei J."/>
            <person name="Song S."/>
            <person name="Lu X."/>
            <person name="Gao Z."/>
            <person name="Gu W."/>
            <person name="Deng X."/>
            <person name="Ma D."/>
            <person name="Wang S."/>
            <person name="Liang W."/>
            <person name="Fang L."/>
            <person name="Cai C."/>
            <person name="Zhu X."/>
            <person name="Zhou B."/>
            <person name="Zhang Y."/>
            <person name="Chen Z."/>
            <person name="Xu S."/>
            <person name="Zhu R."/>
            <person name="Wang S."/>
            <person name="Zhang T."/>
            <person name="Zhao G."/>
        </authorList>
    </citation>
    <scope>NUCLEOTIDE SEQUENCE [LARGE SCALE GENOMIC DNA]</scope>
    <source>
        <strain evidence="2">cv. Xinhai21</strain>
        <tissue evidence="1">Leaf</tissue>
    </source>
</reference>
<dbReference type="AlphaFoldDB" id="A0A2P5XH12"/>
<proteinExistence type="predicted"/>
<gene>
    <name evidence="1" type="ORF">GOBAR_AA18022</name>
</gene>
<dbReference type="Proteomes" id="UP000239757">
    <property type="component" value="Unassembled WGS sequence"/>
</dbReference>